<dbReference type="EMBL" id="HBUE01037160">
    <property type="protein sequence ID" value="CAG6459266.1"/>
    <property type="molecule type" value="Transcribed_RNA"/>
</dbReference>
<dbReference type="EMBL" id="HBUE01217832">
    <property type="protein sequence ID" value="CAG6538050.1"/>
    <property type="molecule type" value="Transcribed_RNA"/>
</dbReference>
<proteinExistence type="predicted"/>
<accession>A0A8D8F6I7</accession>
<sequence>MAHDRAQLARCGPVRARLLPLSPGEEPHEAVGAAELQIPARHQLDDRTLQGGQSGRNGNADGLGRPAARGAATVGQHHRGHRVGRRDQQQGCDGQLEGGLLQSAFDRGIYGKEPAKT</sequence>
<protein>
    <submittedName>
        <fullName evidence="2">(northern house mosquito) hypothetical protein</fullName>
    </submittedName>
</protein>
<organism evidence="2">
    <name type="scientific">Culex pipiens</name>
    <name type="common">House mosquito</name>
    <dbReference type="NCBI Taxonomy" id="7175"/>
    <lineage>
        <taxon>Eukaryota</taxon>
        <taxon>Metazoa</taxon>
        <taxon>Ecdysozoa</taxon>
        <taxon>Arthropoda</taxon>
        <taxon>Hexapoda</taxon>
        <taxon>Insecta</taxon>
        <taxon>Pterygota</taxon>
        <taxon>Neoptera</taxon>
        <taxon>Endopterygota</taxon>
        <taxon>Diptera</taxon>
        <taxon>Nematocera</taxon>
        <taxon>Culicoidea</taxon>
        <taxon>Culicidae</taxon>
        <taxon>Culicinae</taxon>
        <taxon>Culicini</taxon>
        <taxon>Culex</taxon>
        <taxon>Culex</taxon>
    </lineage>
</organism>
<dbReference type="EMBL" id="HBUE01037162">
    <property type="protein sequence ID" value="CAG6459268.1"/>
    <property type="molecule type" value="Transcribed_RNA"/>
</dbReference>
<dbReference type="AlphaFoldDB" id="A0A8D8F6I7"/>
<evidence type="ECO:0000256" key="1">
    <source>
        <dbReference type="SAM" id="MobiDB-lite"/>
    </source>
</evidence>
<name>A0A8D8F6I7_CULPI</name>
<feature type="region of interest" description="Disordered" evidence="1">
    <location>
        <begin position="39"/>
        <end position="117"/>
    </location>
</feature>
<evidence type="ECO:0000313" key="2">
    <source>
        <dbReference type="EMBL" id="CAG6459268.1"/>
    </source>
</evidence>
<reference evidence="2" key="1">
    <citation type="submission" date="2021-05" db="EMBL/GenBank/DDBJ databases">
        <authorList>
            <person name="Alioto T."/>
            <person name="Alioto T."/>
            <person name="Gomez Garrido J."/>
        </authorList>
    </citation>
    <scope>NUCLEOTIDE SEQUENCE</scope>
</reference>
<dbReference type="EMBL" id="HBUE01324388">
    <property type="protein sequence ID" value="CAG6590061.1"/>
    <property type="molecule type" value="Transcribed_RNA"/>
</dbReference>